<sequence length="166" mass="18512">MSLDKYRRTAPAPTESAPSLDNPGESLRQKADRYHHFVDADIPNAPTQPVNALEPASKQPIPSDPDKTTAQLLTTKGNKFKSNKPTLPRPKAASRKEPTSQSGVKIVFVDETMRDEYIQLAGYLMVKHRIKLTMTAYFCFLHDQAVAQQADETFLNALAQFAQPRS</sequence>
<gene>
    <name evidence="2" type="ORF">J2I48_12925</name>
</gene>
<name>A0A939G7Q0_9BACT</name>
<dbReference type="Proteomes" id="UP000664795">
    <property type="component" value="Unassembled WGS sequence"/>
</dbReference>
<dbReference type="RefSeq" id="WP_207335873.1">
    <property type="nucleotide sequence ID" value="NZ_JAFMYU010000009.1"/>
</dbReference>
<keyword evidence="3" id="KW-1185">Reference proteome</keyword>
<accession>A0A939G7Q0</accession>
<proteinExistence type="predicted"/>
<evidence type="ECO:0000313" key="2">
    <source>
        <dbReference type="EMBL" id="MBO0931905.1"/>
    </source>
</evidence>
<evidence type="ECO:0000313" key="3">
    <source>
        <dbReference type="Proteomes" id="UP000664795"/>
    </source>
</evidence>
<organism evidence="2 3">
    <name type="scientific">Fibrella aquatilis</name>
    <dbReference type="NCBI Taxonomy" id="2817059"/>
    <lineage>
        <taxon>Bacteria</taxon>
        <taxon>Pseudomonadati</taxon>
        <taxon>Bacteroidota</taxon>
        <taxon>Cytophagia</taxon>
        <taxon>Cytophagales</taxon>
        <taxon>Spirosomataceae</taxon>
        <taxon>Fibrella</taxon>
    </lineage>
</organism>
<feature type="compositionally biased region" description="Polar residues" evidence="1">
    <location>
        <begin position="68"/>
        <end position="77"/>
    </location>
</feature>
<evidence type="ECO:0000256" key="1">
    <source>
        <dbReference type="SAM" id="MobiDB-lite"/>
    </source>
</evidence>
<dbReference type="AlphaFoldDB" id="A0A939G7Q0"/>
<comment type="caution">
    <text evidence="2">The sequence shown here is derived from an EMBL/GenBank/DDBJ whole genome shotgun (WGS) entry which is preliminary data.</text>
</comment>
<feature type="compositionally biased region" description="Basic and acidic residues" evidence="1">
    <location>
        <begin position="27"/>
        <end position="39"/>
    </location>
</feature>
<protein>
    <submittedName>
        <fullName evidence="2">Uncharacterized protein</fullName>
    </submittedName>
</protein>
<feature type="region of interest" description="Disordered" evidence="1">
    <location>
        <begin position="1"/>
        <end position="99"/>
    </location>
</feature>
<reference evidence="2 3" key="1">
    <citation type="submission" date="2021-03" db="EMBL/GenBank/DDBJ databases">
        <title>Fibrella sp. HMF5036 genome sequencing and assembly.</title>
        <authorList>
            <person name="Kang H."/>
            <person name="Kim H."/>
            <person name="Bae S."/>
            <person name="Joh K."/>
        </authorList>
    </citation>
    <scope>NUCLEOTIDE SEQUENCE [LARGE SCALE GENOMIC DNA]</scope>
    <source>
        <strain evidence="2 3">HMF5036</strain>
    </source>
</reference>
<dbReference type="EMBL" id="JAFMYU010000009">
    <property type="protein sequence ID" value="MBO0931905.1"/>
    <property type="molecule type" value="Genomic_DNA"/>
</dbReference>